<name>A0A4C1VSR6_EUMVA</name>
<reference evidence="1 2" key="1">
    <citation type="journal article" date="2019" name="Commun. Biol.">
        <title>The bagworm genome reveals a unique fibroin gene that provides high tensile strength.</title>
        <authorList>
            <person name="Kono N."/>
            <person name="Nakamura H."/>
            <person name="Ohtoshi R."/>
            <person name="Tomita M."/>
            <person name="Numata K."/>
            <person name="Arakawa K."/>
        </authorList>
    </citation>
    <scope>NUCLEOTIDE SEQUENCE [LARGE SCALE GENOMIC DNA]</scope>
</reference>
<evidence type="ECO:0000313" key="1">
    <source>
        <dbReference type="EMBL" id="GBP41743.1"/>
    </source>
</evidence>
<organism evidence="1 2">
    <name type="scientific">Eumeta variegata</name>
    <name type="common">Bagworm moth</name>
    <name type="synonym">Eumeta japonica</name>
    <dbReference type="NCBI Taxonomy" id="151549"/>
    <lineage>
        <taxon>Eukaryota</taxon>
        <taxon>Metazoa</taxon>
        <taxon>Ecdysozoa</taxon>
        <taxon>Arthropoda</taxon>
        <taxon>Hexapoda</taxon>
        <taxon>Insecta</taxon>
        <taxon>Pterygota</taxon>
        <taxon>Neoptera</taxon>
        <taxon>Endopterygota</taxon>
        <taxon>Lepidoptera</taxon>
        <taxon>Glossata</taxon>
        <taxon>Ditrysia</taxon>
        <taxon>Tineoidea</taxon>
        <taxon>Psychidae</taxon>
        <taxon>Oiketicinae</taxon>
        <taxon>Eumeta</taxon>
    </lineage>
</organism>
<dbReference type="Proteomes" id="UP000299102">
    <property type="component" value="Unassembled WGS sequence"/>
</dbReference>
<sequence length="176" mass="19332">MGISHRANSVSSGWDVAMARGRRRSLRMQASALLGSAHHSPSGPKIMLRHTRYQSSAARVRRRRARVLVPNTKSPCRATRSPCAMSVLTLASADVPHLYIIAHAFTIGSVTKDSASSASERERPFEHAVTRRSPGSHWIVREHDTPALAQALLCDRLAADAVTRLGRRRLRLASRG</sequence>
<protein>
    <submittedName>
        <fullName evidence="1">Uncharacterized protein</fullName>
    </submittedName>
</protein>
<keyword evidence="2" id="KW-1185">Reference proteome</keyword>
<accession>A0A4C1VSR6</accession>
<proteinExistence type="predicted"/>
<comment type="caution">
    <text evidence="1">The sequence shown here is derived from an EMBL/GenBank/DDBJ whole genome shotgun (WGS) entry which is preliminary data.</text>
</comment>
<dbReference type="AlphaFoldDB" id="A0A4C1VSR6"/>
<gene>
    <name evidence="1" type="ORF">EVAR_33734_1</name>
</gene>
<dbReference type="EMBL" id="BGZK01000405">
    <property type="protein sequence ID" value="GBP41743.1"/>
    <property type="molecule type" value="Genomic_DNA"/>
</dbReference>
<evidence type="ECO:0000313" key="2">
    <source>
        <dbReference type="Proteomes" id="UP000299102"/>
    </source>
</evidence>